<dbReference type="Proteomes" id="UP000054630">
    <property type="component" value="Unassembled WGS sequence"/>
</dbReference>
<dbReference type="EMBL" id="JYDL01000039">
    <property type="protein sequence ID" value="KRX21409.1"/>
    <property type="molecule type" value="Genomic_DNA"/>
</dbReference>
<evidence type="ECO:0000313" key="1">
    <source>
        <dbReference type="EMBL" id="KRX21409.1"/>
    </source>
</evidence>
<dbReference type="AlphaFoldDB" id="A0A0V0S3W8"/>
<gene>
    <name evidence="1" type="ORF">T07_8331</name>
</gene>
<organism evidence="1 2">
    <name type="scientific">Trichinella nelsoni</name>
    <dbReference type="NCBI Taxonomy" id="6336"/>
    <lineage>
        <taxon>Eukaryota</taxon>
        <taxon>Metazoa</taxon>
        <taxon>Ecdysozoa</taxon>
        <taxon>Nematoda</taxon>
        <taxon>Enoplea</taxon>
        <taxon>Dorylaimia</taxon>
        <taxon>Trichinellida</taxon>
        <taxon>Trichinellidae</taxon>
        <taxon>Trichinella</taxon>
    </lineage>
</organism>
<reference evidence="1 2" key="1">
    <citation type="submission" date="2015-01" db="EMBL/GenBank/DDBJ databases">
        <title>Evolution of Trichinella species and genotypes.</title>
        <authorList>
            <person name="Korhonen P.K."/>
            <person name="Edoardo P."/>
            <person name="Giuseppe L.R."/>
            <person name="Gasser R.B."/>
        </authorList>
    </citation>
    <scope>NUCLEOTIDE SEQUENCE [LARGE SCALE GENOMIC DNA]</scope>
    <source>
        <strain evidence="1">ISS37</strain>
    </source>
</reference>
<proteinExistence type="predicted"/>
<comment type="caution">
    <text evidence="1">The sequence shown here is derived from an EMBL/GenBank/DDBJ whole genome shotgun (WGS) entry which is preliminary data.</text>
</comment>
<keyword evidence="2" id="KW-1185">Reference proteome</keyword>
<accession>A0A0V0S3W8</accession>
<evidence type="ECO:0000313" key="2">
    <source>
        <dbReference type="Proteomes" id="UP000054630"/>
    </source>
</evidence>
<sequence length="74" mass="8481">MEDDEEEEEAKCLLFFSLPLRAGEKSKNCTGYGAECGELSRPITSLHVEPDTNDKGSFHRVARMCYRQTRIVHF</sequence>
<protein>
    <submittedName>
        <fullName evidence="1">Uncharacterized protein</fullName>
    </submittedName>
</protein>
<name>A0A0V0S3W8_9BILA</name>